<dbReference type="Gene3D" id="3.30.1810.10">
    <property type="entry name" value="YdfO-like"/>
    <property type="match status" value="1"/>
</dbReference>
<comment type="caution">
    <text evidence="1">The sequence shown here is derived from an EMBL/GenBank/DDBJ whole genome shotgun (WGS) entry which is preliminary data.</text>
</comment>
<dbReference type="InterPro" id="IPR036696">
    <property type="entry name" value="YdfO-like_sf"/>
</dbReference>
<proteinExistence type="predicted"/>
<accession>A0A427BQI5</accession>
<gene>
    <name evidence="1" type="ORF">EGI89_06340</name>
</gene>
<organism evidence="1 2">
    <name type="scientific">Empedobacter falsenii</name>
    <dbReference type="NCBI Taxonomy" id="343874"/>
    <lineage>
        <taxon>Bacteria</taxon>
        <taxon>Pseudomonadati</taxon>
        <taxon>Bacteroidota</taxon>
        <taxon>Flavobacteriia</taxon>
        <taxon>Flavobacteriales</taxon>
        <taxon>Weeksellaceae</taxon>
        <taxon>Empedobacter</taxon>
    </lineage>
</organism>
<dbReference type="Pfam" id="PF07166">
    <property type="entry name" value="DUF1398"/>
    <property type="match status" value="1"/>
</dbReference>
<dbReference type="Proteomes" id="UP000267844">
    <property type="component" value="Unassembled WGS sequence"/>
</dbReference>
<dbReference type="InterPro" id="IPR009833">
    <property type="entry name" value="DUF1398"/>
</dbReference>
<name>A0A427BQI5_9FLAO</name>
<evidence type="ECO:0000313" key="1">
    <source>
        <dbReference type="EMBL" id="RRT92364.1"/>
    </source>
</evidence>
<dbReference type="AlphaFoldDB" id="A0A427BQI5"/>
<protein>
    <submittedName>
        <fullName evidence="1">DUF1398 domain-containing protein</fullName>
    </submittedName>
</protein>
<evidence type="ECO:0000313" key="2">
    <source>
        <dbReference type="Proteomes" id="UP000267844"/>
    </source>
</evidence>
<dbReference type="RefSeq" id="WP_125349574.1">
    <property type="nucleotide sequence ID" value="NZ_RHPN01000013.1"/>
</dbReference>
<reference evidence="1 2" key="1">
    <citation type="submission" date="2018-10" db="EMBL/GenBank/DDBJ databases">
        <title>Transmission dynamics of multidrug resistant bacteria on intensive care unit surfaces.</title>
        <authorList>
            <person name="D'Souza A.W."/>
            <person name="Potter R.F."/>
            <person name="Wallace M."/>
            <person name="Shupe A."/>
            <person name="Patel S."/>
            <person name="Sun S."/>
            <person name="Gul D."/>
            <person name="Kwon J.H."/>
            <person name="Andleeb S."/>
            <person name="Burnham C.-A.D."/>
            <person name="Dantas G."/>
        </authorList>
    </citation>
    <scope>NUCLEOTIDE SEQUENCE [LARGE SCALE GENOMIC DNA]</scope>
    <source>
        <strain evidence="1 2">WF_348</strain>
    </source>
</reference>
<dbReference type="EMBL" id="RHPO01000009">
    <property type="protein sequence ID" value="RRT92364.1"/>
    <property type="molecule type" value="Genomic_DNA"/>
</dbReference>
<dbReference type="SUPFAM" id="SSF160419">
    <property type="entry name" value="YdfO-like"/>
    <property type="match status" value="1"/>
</dbReference>
<sequence>MKKFTVADIEKAHEKVKSGADFPNYIKEIKFLGVIAFETWVIDSHTNYFGTDNFEKTSDAQYDDLMIVDDVNIEKFTAYLKIHQKGETNYFTFCKHCAETGVEKWIVSLEDYTCTYFDKNGNMILNEKIPH</sequence>